<sequence>MTKLLLRCASVAVAIGMVCVLSTVQGATPKGNGGATVAKSAIDDDVVIAKAFLTALLSRDERTLRSFGAAFFEGGKLDKETNDFLYKADPKHKKRSIAQIAADGDLEIVLVRQRAGIVTVIYVPKQYRAGAMKMSFLEQEWMNKYFACEFDTTKPHWVLHYNFCFSETDGPYPAEGGGG</sequence>
<evidence type="ECO:0000256" key="1">
    <source>
        <dbReference type="SAM" id="SignalP"/>
    </source>
</evidence>
<feature type="chain" id="PRO_5047475948" evidence="1">
    <location>
        <begin position="27"/>
        <end position="179"/>
    </location>
</feature>
<accession>A0ABP3Q9S8</accession>
<keyword evidence="1" id="KW-0732">Signal</keyword>
<gene>
    <name evidence="2" type="ORF">GCM10008942_39140</name>
</gene>
<keyword evidence="3" id="KW-1185">Reference proteome</keyword>
<evidence type="ECO:0000313" key="2">
    <source>
        <dbReference type="EMBL" id="GAA0586307.1"/>
    </source>
</evidence>
<dbReference type="EMBL" id="BAAADD010000012">
    <property type="protein sequence ID" value="GAA0586307.1"/>
    <property type="molecule type" value="Genomic_DNA"/>
</dbReference>
<organism evidence="2 3">
    <name type="scientific">Rhizomicrobium electricum</name>
    <dbReference type="NCBI Taxonomy" id="480070"/>
    <lineage>
        <taxon>Bacteria</taxon>
        <taxon>Pseudomonadati</taxon>
        <taxon>Pseudomonadota</taxon>
        <taxon>Alphaproteobacteria</taxon>
        <taxon>Micropepsales</taxon>
        <taxon>Micropepsaceae</taxon>
        <taxon>Rhizomicrobium</taxon>
    </lineage>
</organism>
<dbReference type="Proteomes" id="UP001499951">
    <property type="component" value="Unassembled WGS sequence"/>
</dbReference>
<evidence type="ECO:0000313" key="3">
    <source>
        <dbReference type="Proteomes" id="UP001499951"/>
    </source>
</evidence>
<dbReference type="RefSeq" id="WP_166937271.1">
    <property type="nucleotide sequence ID" value="NZ_BAAADD010000012.1"/>
</dbReference>
<comment type="caution">
    <text evidence="2">The sequence shown here is derived from an EMBL/GenBank/DDBJ whole genome shotgun (WGS) entry which is preliminary data.</text>
</comment>
<proteinExistence type="predicted"/>
<name>A0ABP3Q9S8_9PROT</name>
<feature type="signal peptide" evidence="1">
    <location>
        <begin position="1"/>
        <end position="26"/>
    </location>
</feature>
<protein>
    <submittedName>
        <fullName evidence="2">Uncharacterized protein</fullName>
    </submittedName>
</protein>
<reference evidence="3" key="1">
    <citation type="journal article" date="2019" name="Int. J. Syst. Evol. Microbiol.">
        <title>The Global Catalogue of Microorganisms (GCM) 10K type strain sequencing project: providing services to taxonomists for standard genome sequencing and annotation.</title>
        <authorList>
            <consortium name="The Broad Institute Genomics Platform"/>
            <consortium name="The Broad Institute Genome Sequencing Center for Infectious Disease"/>
            <person name="Wu L."/>
            <person name="Ma J."/>
        </authorList>
    </citation>
    <scope>NUCLEOTIDE SEQUENCE [LARGE SCALE GENOMIC DNA]</scope>
    <source>
        <strain evidence="3">JCM 15089</strain>
    </source>
</reference>